<evidence type="ECO:0000256" key="1">
    <source>
        <dbReference type="SAM" id="Phobius"/>
    </source>
</evidence>
<dbReference type="AlphaFoldDB" id="A0A1Z5R865"/>
<dbReference type="Proteomes" id="UP000000768">
    <property type="component" value="Chromosome 7"/>
</dbReference>
<sequence>MHFEPGRAPRLSASHGGVPMRARAVAAETSITILLLLLLLLLMGLLLLLHLDQGHCKGQKKMAGDGCLVMAWSGGNQAQEAMVLLLHFDCYIIYYTRELVLRLCTSYNYNSTKAKFFIVKCTS</sequence>
<evidence type="ECO:0000313" key="2">
    <source>
        <dbReference type="EMBL" id="OQU79972.1"/>
    </source>
</evidence>
<feature type="transmembrane region" description="Helical" evidence="1">
    <location>
        <begin position="30"/>
        <end position="51"/>
    </location>
</feature>
<protein>
    <submittedName>
        <fullName evidence="2">Uncharacterized protein</fullName>
    </submittedName>
</protein>
<reference evidence="2 3" key="1">
    <citation type="journal article" date="2009" name="Nature">
        <title>The Sorghum bicolor genome and the diversification of grasses.</title>
        <authorList>
            <person name="Paterson A.H."/>
            <person name="Bowers J.E."/>
            <person name="Bruggmann R."/>
            <person name="Dubchak I."/>
            <person name="Grimwood J."/>
            <person name="Gundlach H."/>
            <person name="Haberer G."/>
            <person name="Hellsten U."/>
            <person name="Mitros T."/>
            <person name="Poliakov A."/>
            <person name="Schmutz J."/>
            <person name="Spannagl M."/>
            <person name="Tang H."/>
            <person name="Wang X."/>
            <person name="Wicker T."/>
            <person name="Bharti A.K."/>
            <person name="Chapman J."/>
            <person name="Feltus F.A."/>
            <person name="Gowik U."/>
            <person name="Grigoriev I.V."/>
            <person name="Lyons E."/>
            <person name="Maher C.A."/>
            <person name="Martis M."/>
            <person name="Narechania A."/>
            <person name="Otillar R.P."/>
            <person name="Penning B.W."/>
            <person name="Salamov A.A."/>
            <person name="Wang Y."/>
            <person name="Zhang L."/>
            <person name="Carpita N.C."/>
            <person name="Freeling M."/>
            <person name="Gingle A.R."/>
            <person name="Hash C.T."/>
            <person name="Keller B."/>
            <person name="Klein P."/>
            <person name="Kresovich S."/>
            <person name="McCann M.C."/>
            <person name="Ming R."/>
            <person name="Peterson D.G."/>
            <person name="Mehboob-ur-Rahman"/>
            <person name="Ware D."/>
            <person name="Westhoff P."/>
            <person name="Mayer K.F."/>
            <person name="Messing J."/>
            <person name="Rokhsar D.S."/>
        </authorList>
    </citation>
    <scope>NUCLEOTIDE SEQUENCE [LARGE SCALE GENOMIC DNA]</scope>
    <source>
        <strain evidence="3">cv. BTx623</strain>
    </source>
</reference>
<keyword evidence="1" id="KW-0472">Membrane</keyword>
<evidence type="ECO:0000313" key="3">
    <source>
        <dbReference type="Proteomes" id="UP000000768"/>
    </source>
</evidence>
<keyword evidence="1" id="KW-0812">Transmembrane</keyword>
<reference evidence="3" key="2">
    <citation type="journal article" date="2018" name="Plant J.">
        <title>The Sorghum bicolor reference genome: improved assembly, gene annotations, a transcriptome atlas, and signatures of genome organization.</title>
        <authorList>
            <person name="McCormick R.F."/>
            <person name="Truong S.K."/>
            <person name="Sreedasyam A."/>
            <person name="Jenkins J."/>
            <person name="Shu S."/>
            <person name="Sims D."/>
            <person name="Kennedy M."/>
            <person name="Amirebrahimi M."/>
            <person name="Weers B.D."/>
            <person name="McKinley B."/>
            <person name="Mattison A."/>
            <person name="Morishige D.T."/>
            <person name="Grimwood J."/>
            <person name="Schmutz J."/>
            <person name="Mullet J.E."/>
        </authorList>
    </citation>
    <scope>NUCLEOTIDE SEQUENCE [LARGE SCALE GENOMIC DNA]</scope>
    <source>
        <strain evidence="3">cv. BTx623</strain>
    </source>
</reference>
<organism evidence="2 3">
    <name type="scientific">Sorghum bicolor</name>
    <name type="common">Sorghum</name>
    <name type="synonym">Sorghum vulgare</name>
    <dbReference type="NCBI Taxonomy" id="4558"/>
    <lineage>
        <taxon>Eukaryota</taxon>
        <taxon>Viridiplantae</taxon>
        <taxon>Streptophyta</taxon>
        <taxon>Embryophyta</taxon>
        <taxon>Tracheophyta</taxon>
        <taxon>Spermatophyta</taxon>
        <taxon>Magnoliopsida</taxon>
        <taxon>Liliopsida</taxon>
        <taxon>Poales</taxon>
        <taxon>Poaceae</taxon>
        <taxon>PACMAD clade</taxon>
        <taxon>Panicoideae</taxon>
        <taxon>Andropogonodae</taxon>
        <taxon>Andropogoneae</taxon>
        <taxon>Sorghinae</taxon>
        <taxon>Sorghum</taxon>
    </lineage>
</organism>
<dbReference type="InParanoid" id="A0A1Z5R865"/>
<keyword evidence="3" id="KW-1185">Reference proteome</keyword>
<proteinExistence type="predicted"/>
<accession>A0A1Z5R865</accession>
<dbReference type="EMBL" id="CM000766">
    <property type="protein sequence ID" value="OQU79972.1"/>
    <property type="molecule type" value="Genomic_DNA"/>
</dbReference>
<gene>
    <name evidence="2" type="ORF">SORBI_3007G057450</name>
</gene>
<keyword evidence="1" id="KW-1133">Transmembrane helix</keyword>
<name>A0A1Z5R865_SORBI</name>
<dbReference type="Gramene" id="OQU79972">
    <property type="protein sequence ID" value="OQU79972"/>
    <property type="gene ID" value="SORBI_3007G057450"/>
</dbReference>